<name>A0A0G1M5I9_9BACT</name>
<evidence type="ECO:0000259" key="3">
    <source>
        <dbReference type="Pfam" id="PF00326"/>
    </source>
</evidence>
<dbReference type="InterPro" id="IPR050261">
    <property type="entry name" value="FrsA_esterase"/>
</dbReference>
<keyword evidence="2" id="KW-1133">Transmembrane helix</keyword>
<dbReference type="EMBL" id="LCKS01000001">
    <property type="protein sequence ID" value="KKU03387.1"/>
    <property type="molecule type" value="Genomic_DNA"/>
</dbReference>
<dbReference type="PANTHER" id="PTHR22946:SF9">
    <property type="entry name" value="POLYKETIDE TRANSFERASE AF380"/>
    <property type="match status" value="1"/>
</dbReference>
<keyword evidence="2" id="KW-0812">Transmembrane</keyword>
<comment type="caution">
    <text evidence="4">The sequence shown here is derived from an EMBL/GenBank/DDBJ whole genome shotgun (WGS) entry which is preliminary data.</text>
</comment>
<keyword evidence="1" id="KW-0378">Hydrolase</keyword>
<dbReference type="SUPFAM" id="SSF53474">
    <property type="entry name" value="alpha/beta-Hydrolases"/>
    <property type="match status" value="1"/>
</dbReference>
<dbReference type="AlphaFoldDB" id="A0A0G1M5I9"/>
<dbReference type="Gene3D" id="3.40.50.1820">
    <property type="entry name" value="alpha/beta hydrolase"/>
    <property type="match status" value="1"/>
</dbReference>
<dbReference type="PANTHER" id="PTHR22946">
    <property type="entry name" value="DIENELACTONE HYDROLASE DOMAIN-CONTAINING PROTEIN-RELATED"/>
    <property type="match status" value="1"/>
</dbReference>
<gene>
    <name evidence="4" type="ORF">UX05_C0001G0016</name>
</gene>
<evidence type="ECO:0000256" key="2">
    <source>
        <dbReference type="SAM" id="Phobius"/>
    </source>
</evidence>
<evidence type="ECO:0000313" key="4">
    <source>
        <dbReference type="EMBL" id="KKU03387.1"/>
    </source>
</evidence>
<sequence length="329" mass="36790">MKSLYLTLIVIVIIGFAGYMLWQRGFFRVNQQINTSQTSDNGTLESTTQNSSSFIENLRRRQYQRGEIKTEETLSKEGNYTSYIFSYPSDNLKIYGMMNIPDGDGPFPVILLNHGYFNQASFQSGDGTHTMADILATQGYITLASDYRGFGKSESAGSVSRGHNPEYAIDVLNLIASVKSLPKADQNRIGMWGHSMGGEVSLRTAEATDSIKAIVLWAPTSANSADNFNFYSRRHSSPAPERSGLEDTSPVNFLKYISAPISLHQGLSDTEVKPEWSRNLDEALKKAGKQVEYFEYEGQDHNFRNLGWDVISQRTIDFFDKYVKGGGNE</sequence>
<evidence type="ECO:0000313" key="5">
    <source>
        <dbReference type="Proteomes" id="UP000034264"/>
    </source>
</evidence>
<feature type="transmembrane region" description="Helical" evidence="2">
    <location>
        <begin position="6"/>
        <end position="22"/>
    </location>
</feature>
<reference evidence="4 5" key="1">
    <citation type="journal article" date="2015" name="Nature">
        <title>rRNA introns, odd ribosomes, and small enigmatic genomes across a large radiation of phyla.</title>
        <authorList>
            <person name="Brown C.T."/>
            <person name="Hug L.A."/>
            <person name="Thomas B.C."/>
            <person name="Sharon I."/>
            <person name="Castelle C.J."/>
            <person name="Singh A."/>
            <person name="Wilkins M.J."/>
            <person name="Williams K.H."/>
            <person name="Banfield J.F."/>
        </authorList>
    </citation>
    <scope>NUCLEOTIDE SEQUENCE [LARGE SCALE GENOMIC DNA]</scope>
</reference>
<evidence type="ECO:0000256" key="1">
    <source>
        <dbReference type="ARBA" id="ARBA00022801"/>
    </source>
</evidence>
<organism evidence="4 5">
    <name type="scientific">Candidatus Amesbacteria bacterium GW2011_GWC2_45_19</name>
    <dbReference type="NCBI Taxonomy" id="1618366"/>
    <lineage>
        <taxon>Bacteria</taxon>
        <taxon>Candidatus Amesiibacteriota</taxon>
    </lineage>
</organism>
<feature type="domain" description="Peptidase S9 prolyl oligopeptidase catalytic" evidence="3">
    <location>
        <begin position="132"/>
        <end position="324"/>
    </location>
</feature>
<dbReference type="Proteomes" id="UP000034264">
    <property type="component" value="Unassembled WGS sequence"/>
</dbReference>
<accession>A0A0G1M5I9</accession>
<dbReference type="InterPro" id="IPR029058">
    <property type="entry name" value="AB_hydrolase_fold"/>
</dbReference>
<dbReference type="GO" id="GO:0052689">
    <property type="term" value="F:carboxylic ester hydrolase activity"/>
    <property type="evidence" value="ECO:0007669"/>
    <property type="project" value="UniProtKB-ARBA"/>
</dbReference>
<proteinExistence type="predicted"/>
<protein>
    <submittedName>
        <fullName evidence="4">Putative peptidase</fullName>
    </submittedName>
</protein>
<dbReference type="InterPro" id="IPR001375">
    <property type="entry name" value="Peptidase_S9_cat"/>
</dbReference>
<keyword evidence="2" id="KW-0472">Membrane</keyword>
<dbReference type="GO" id="GO:0006508">
    <property type="term" value="P:proteolysis"/>
    <property type="evidence" value="ECO:0007669"/>
    <property type="project" value="InterPro"/>
</dbReference>
<dbReference type="Pfam" id="PF00326">
    <property type="entry name" value="Peptidase_S9"/>
    <property type="match status" value="1"/>
</dbReference>
<dbReference type="GO" id="GO:0008236">
    <property type="term" value="F:serine-type peptidase activity"/>
    <property type="evidence" value="ECO:0007669"/>
    <property type="project" value="InterPro"/>
</dbReference>